<evidence type="ECO:0000313" key="4">
    <source>
        <dbReference type="Proteomes" id="UP000277582"/>
    </source>
</evidence>
<name>A0A429GF10_9CREN</name>
<organism evidence="3 4">
    <name type="scientific">Candidatus Methanodesulfokora washburnensis</name>
    <dbReference type="NCBI Taxonomy" id="2478471"/>
    <lineage>
        <taxon>Archaea</taxon>
        <taxon>Thermoproteota</taxon>
        <taxon>Candidatus Korarchaeia</taxon>
        <taxon>Candidatus Korarchaeia incertae sedis</taxon>
        <taxon>Candidatus Methanodesulfokora</taxon>
    </lineage>
</organism>
<dbReference type="RefSeq" id="WP_125672534.1">
    <property type="nucleotide sequence ID" value="NZ_RCOS01000153.1"/>
</dbReference>
<feature type="transmembrane region" description="Helical" evidence="1">
    <location>
        <begin position="6"/>
        <end position="36"/>
    </location>
</feature>
<dbReference type="AlphaFoldDB" id="A0A429GF10"/>
<dbReference type="InterPro" id="IPR036388">
    <property type="entry name" value="WH-like_DNA-bd_sf"/>
</dbReference>
<accession>A0A429GF10</accession>
<dbReference type="InterPro" id="IPR038723">
    <property type="entry name" value="ArnR1-like_HTH"/>
</dbReference>
<dbReference type="Gene3D" id="1.10.10.10">
    <property type="entry name" value="Winged helix-like DNA-binding domain superfamily/Winged helix DNA-binding domain"/>
    <property type="match status" value="1"/>
</dbReference>
<dbReference type="Proteomes" id="UP000277582">
    <property type="component" value="Unassembled WGS sequence"/>
</dbReference>
<reference evidence="3 4" key="1">
    <citation type="submission" date="2018-10" db="EMBL/GenBank/DDBJ databases">
        <title>Co-occurring genomic capacity for anaerobic methane metabolism and dissimilatory sulfite reduction discovered in the Korarchaeota.</title>
        <authorList>
            <person name="Mckay L.J."/>
            <person name="Dlakic M."/>
            <person name="Fields M.W."/>
            <person name="Delmont T.O."/>
            <person name="Eren A.M."/>
            <person name="Jay Z.J."/>
            <person name="Klingelsmith K.B."/>
            <person name="Rusch D.B."/>
            <person name="Inskeep W.P."/>
        </authorList>
    </citation>
    <scope>NUCLEOTIDE SEQUENCE [LARGE SCALE GENOMIC DNA]</scope>
    <source>
        <strain evidence="3 4">MDKW</strain>
    </source>
</reference>
<gene>
    <name evidence="3" type="ORF">D6D85_13820</name>
</gene>
<sequence length="117" mass="13268">MEQAIVIAVILAFLSVLLPSPLNVISIAFSIFLLFIREIRLRRDINSLKSMIDREILDPLAVLDDITVRGYADQREISWKKAKKDLDFLVEKGILKKNGDKYILTEDGKKILGLVGK</sequence>
<feature type="domain" description="ArnR1-like winged helix-turn-helix" evidence="2">
    <location>
        <begin position="76"/>
        <end position="113"/>
    </location>
</feature>
<evidence type="ECO:0000256" key="1">
    <source>
        <dbReference type="SAM" id="Phobius"/>
    </source>
</evidence>
<proteinExistence type="predicted"/>
<keyword evidence="1" id="KW-0812">Transmembrane</keyword>
<keyword evidence="1" id="KW-0472">Membrane</keyword>
<evidence type="ECO:0000313" key="3">
    <source>
        <dbReference type="EMBL" id="RSN72444.1"/>
    </source>
</evidence>
<dbReference type="SUPFAM" id="SSF46785">
    <property type="entry name" value="Winged helix' DNA-binding domain"/>
    <property type="match status" value="1"/>
</dbReference>
<dbReference type="InterPro" id="IPR036390">
    <property type="entry name" value="WH_DNA-bd_sf"/>
</dbReference>
<keyword evidence="4" id="KW-1185">Reference proteome</keyword>
<evidence type="ECO:0000259" key="2">
    <source>
        <dbReference type="Pfam" id="PF14947"/>
    </source>
</evidence>
<dbReference type="Pfam" id="PF14947">
    <property type="entry name" value="HTH_45"/>
    <property type="match status" value="1"/>
</dbReference>
<keyword evidence="1" id="KW-1133">Transmembrane helix</keyword>
<comment type="caution">
    <text evidence="3">The sequence shown here is derived from an EMBL/GenBank/DDBJ whole genome shotgun (WGS) entry which is preliminary data.</text>
</comment>
<protein>
    <recommendedName>
        <fullName evidence="2">ArnR1-like winged helix-turn-helix domain-containing protein</fullName>
    </recommendedName>
</protein>
<dbReference type="EMBL" id="RCOS01000153">
    <property type="protein sequence ID" value="RSN72444.1"/>
    <property type="molecule type" value="Genomic_DNA"/>
</dbReference>